<keyword evidence="2" id="KW-1185">Reference proteome</keyword>
<comment type="caution">
    <text evidence="1">The sequence shown here is derived from an EMBL/GenBank/DDBJ whole genome shotgun (WGS) entry which is preliminary data.</text>
</comment>
<name>A0A976FP58_BRELC</name>
<dbReference type="AlphaFoldDB" id="A0A976FP58"/>
<organism evidence="1 2">
    <name type="scientific">Bremia lactucae</name>
    <name type="common">Lettuce downy mildew</name>
    <dbReference type="NCBI Taxonomy" id="4779"/>
    <lineage>
        <taxon>Eukaryota</taxon>
        <taxon>Sar</taxon>
        <taxon>Stramenopiles</taxon>
        <taxon>Oomycota</taxon>
        <taxon>Peronosporomycetes</taxon>
        <taxon>Peronosporales</taxon>
        <taxon>Peronosporaceae</taxon>
        <taxon>Bremia</taxon>
    </lineage>
</organism>
<proteinExistence type="predicted"/>
<dbReference type="KEGG" id="blac:94349896"/>
<dbReference type="GeneID" id="94349896"/>
<accession>A0A976FP58</accession>
<gene>
    <name evidence="1" type="ORF">CCR75_006154</name>
</gene>
<sequence length="110" mass="12211">MGLCIVWKLKVLEHVACASSLREANSFLTHCKGSHEQFPVNPKNVIHTKTAAKAVVIEALDKLRHARLGYQSAGSILKLRSSQRVFRSRQQEACSKRDPNELCDKGALGK</sequence>
<reference evidence="1 2" key="1">
    <citation type="journal article" date="2021" name="Genome Biol.">
        <title>AFLAP: assembly-free linkage analysis pipeline using k-mers from genome sequencing data.</title>
        <authorList>
            <person name="Fletcher K."/>
            <person name="Zhang L."/>
            <person name="Gil J."/>
            <person name="Han R."/>
            <person name="Cavanaugh K."/>
            <person name="Michelmore R."/>
        </authorList>
    </citation>
    <scope>NUCLEOTIDE SEQUENCE [LARGE SCALE GENOMIC DNA]</scope>
    <source>
        <strain evidence="1 2">SF5</strain>
    </source>
</reference>
<protein>
    <submittedName>
        <fullName evidence="1">Uncharacterized protein</fullName>
    </submittedName>
</protein>
<dbReference type="RefSeq" id="XP_067819694.1">
    <property type="nucleotide sequence ID" value="XM_067964225.1"/>
</dbReference>
<dbReference type="Proteomes" id="UP000294530">
    <property type="component" value="Unassembled WGS sequence"/>
</dbReference>
<evidence type="ECO:0000313" key="1">
    <source>
        <dbReference type="EMBL" id="TDH70195.1"/>
    </source>
</evidence>
<evidence type="ECO:0000313" key="2">
    <source>
        <dbReference type="Proteomes" id="UP000294530"/>
    </source>
</evidence>
<dbReference type="EMBL" id="SHOA02000010">
    <property type="protein sequence ID" value="TDH70195.1"/>
    <property type="molecule type" value="Genomic_DNA"/>
</dbReference>